<dbReference type="EMBL" id="VSRR010000294">
    <property type="protein sequence ID" value="MPC13613.1"/>
    <property type="molecule type" value="Genomic_DNA"/>
</dbReference>
<evidence type="ECO:0000313" key="3">
    <source>
        <dbReference type="Proteomes" id="UP000324222"/>
    </source>
</evidence>
<evidence type="ECO:0000313" key="2">
    <source>
        <dbReference type="EMBL" id="MPC13613.1"/>
    </source>
</evidence>
<feature type="compositionally biased region" description="Acidic residues" evidence="1">
    <location>
        <begin position="36"/>
        <end position="65"/>
    </location>
</feature>
<comment type="caution">
    <text evidence="2">The sequence shown here is derived from an EMBL/GenBank/DDBJ whole genome shotgun (WGS) entry which is preliminary data.</text>
</comment>
<accession>A0A5B7D1L4</accession>
<protein>
    <submittedName>
        <fullName evidence="2">Uncharacterized protein</fullName>
    </submittedName>
</protein>
<organism evidence="2 3">
    <name type="scientific">Portunus trituberculatus</name>
    <name type="common">Swimming crab</name>
    <name type="synonym">Neptunus trituberculatus</name>
    <dbReference type="NCBI Taxonomy" id="210409"/>
    <lineage>
        <taxon>Eukaryota</taxon>
        <taxon>Metazoa</taxon>
        <taxon>Ecdysozoa</taxon>
        <taxon>Arthropoda</taxon>
        <taxon>Crustacea</taxon>
        <taxon>Multicrustacea</taxon>
        <taxon>Malacostraca</taxon>
        <taxon>Eumalacostraca</taxon>
        <taxon>Eucarida</taxon>
        <taxon>Decapoda</taxon>
        <taxon>Pleocyemata</taxon>
        <taxon>Brachyura</taxon>
        <taxon>Eubrachyura</taxon>
        <taxon>Portunoidea</taxon>
        <taxon>Portunidae</taxon>
        <taxon>Portuninae</taxon>
        <taxon>Portunus</taxon>
    </lineage>
</organism>
<evidence type="ECO:0000256" key="1">
    <source>
        <dbReference type="SAM" id="MobiDB-lite"/>
    </source>
</evidence>
<gene>
    <name evidence="2" type="ORF">E2C01_006353</name>
</gene>
<reference evidence="2 3" key="1">
    <citation type="submission" date="2019-05" db="EMBL/GenBank/DDBJ databases">
        <title>Another draft genome of Portunus trituberculatus and its Hox gene families provides insights of decapod evolution.</title>
        <authorList>
            <person name="Jeong J.-H."/>
            <person name="Song I."/>
            <person name="Kim S."/>
            <person name="Choi T."/>
            <person name="Kim D."/>
            <person name="Ryu S."/>
            <person name="Kim W."/>
        </authorList>
    </citation>
    <scope>NUCLEOTIDE SEQUENCE [LARGE SCALE GENOMIC DNA]</scope>
    <source>
        <tissue evidence="2">Muscle</tissue>
    </source>
</reference>
<name>A0A5B7D1L4_PORTR</name>
<feature type="region of interest" description="Disordered" evidence="1">
    <location>
        <begin position="34"/>
        <end position="78"/>
    </location>
</feature>
<keyword evidence="3" id="KW-1185">Reference proteome</keyword>
<dbReference type="AlphaFoldDB" id="A0A5B7D1L4"/>
<sequence length="78" mass="9049">MLSRQTRDYQRWVDSPAYEVMSFYTSRLCINCNKTEEDDDSDNEDNNDDDDDDDDDNDDDDDDGGSNDMKTIGTIYIT</sequence>
<dbReference type="Proteomes" id="UP000324222">
    <property type="component" value="Unassembled WGS sequence"/>
</dbReference>
<proteinExistence type="predicted"/>